<evidence type="ECO:0000313" key="2">
    <source>
        <dbReference type="Proteomes" id="UP001642487"/>
    </source>
</evidence>
<dbReference type="Proteomes" id="UP001642487">
    <property type="component" value="Chromosome 2"/>
</dbReference>
<organism evidence="1 2">
    <name type="scientific">Citrullus colocynthis</name>
    <name type="common">colocynth</name>
    <dbReference type="NCBI Taxonomy" id="252529"/>
    <lineage>
        <taxon>Eukaryota</taxon>
        <taxon>Viridiplantae</taxon>
        <taxon>Streptophyta</taxon>
        <taxon>Embryophyta</taxon>
        <taxon>Tracheophyta</taxon>
        <taxon>Spermatophyta</taxon>
        <taxon>Magnoliopsida</taxon>
        <taxon>eudicotyledons</taxon>
        <taxon>Gunneridae</taxon>
        <taxon>Pentapetalae</taxon>
        <taxon>rosids</taxon>
        <taxon>fabids</taxon>
        <taxon>Cucurbitales</taxon>
        <taxon>Cucurbitaceae</taxon>
        <taxon>Benincaseae</taxon>
        <taxon>Citrullus</taxon>
    </lineage>
</organism>
<protein>
    <submittedName>
        <fullName evidence="1">Uncharacterized protein</fullName>
    </submittedName>
</protein>
<reference evidence="1 2" key="1">
    <citation type="submission" date="2024-03" db="EMBL/GenBank/DDBJ databases">
        <authorList>
            <person name="Gkanogiannis A."/>
            <person name="Becerra Lopez-Lavalle L."/>
        </authorList>
    </citation>
    <scope>NUCLEOTIDE SEQUENCE [LARGE SCALE GENOMIC DNA]</scope>
</reference>
<proteinExistence type="predicted"/>
<evidence type="ECO:0000313" key="1">
    <source>
        <dbReference type="EMBL" id="CAK9314909.1"/>
    </source>
</evidence>
<name>A0ABP0Y3A4_9ROSI</name>
<gene>
    <name evidence="1" type="ORF">CITCOLO1_LOCUS6681</name>
</gene>
<keyword evidence="2" id="KW-1185">Reference proteome</keyword>
<sequence>MSTIIPKGEAEKEGEIVFRQLKILELFNLPNLSTFHSEKSNFKFPCLEKVVMKKCPEMKAFSCGVVSTPEHYWYVKCGSDEGFWTSNVNATINQLWEDKHLDSSLQSLFTEEVCMSVESTGF</sequence>
<accession>A0ABP0Y3A4</accession>
<dbReference type="EMBL" id="OZ021736">
    <property type="protein sequence ID" value="CAK9314909.1"/>
    <property type="molecule type" value="Genomic_DNA"/>
</dbReference>